<feature type="region of interest" description="Disordered" evidence="1">
    <location>
        <begin position="76"/>
        <end position="95"/>
    </location>
</feature>
<dbReference type="AlphaFoldDB" id="A0A0G2I4S2"/>
<dbReference type="EMBL" id="LCZI01000650">
    <property type="protein sequence ID" value="KKZ65428.1"/>
    <property type="molecule type" value="Genomic_DNA"/>
</dbReference>
<organism evidence="2 3">
    <name type="scientific">[Emmonsia] crescens</name>
    <dbReference type="NCBI Taxonomy" id="73230"/>
    <lineage>
        <taxon>Eukaryota</taxon>
        <taxon>Fungi</taxon>
        <taxon>Dikarya</taxon>
        <taxon>Ascomycota</taxon>
        <taxon>Pezizomycotina</taxon>
        <taxon>Eurotiomycetes</taxon>
        <taxon>Eurotiomycetidae</taxon>
        <taxon>Onygenales</taxon>
        <taxon>Ajellomycetaceae</taxon>
        <taxon>Emergomyces</taxon>
    </lineage>
</organism>
<evidence type="ECO:0000313" key="3">
    <source>
        <dbReference type="Proteomes" id="UP000034164"/>
    </source>
</evidence>
<sequence>MNHQHTKLCNCLSVTHVNKLVYIAMNACVLCMLDNQEYKKTDADIEADMLVLEETDLHQNLHIQNLIGGERNQRIEELSAAPSTPRKRSYSSITH</sequence>
<evidence type="ECO:0000256" key="1">
    <source>
        <dbReference type="SAM" id="MobiDB-lite"/>
    </source>
</evidence>
<name>A0A0G2I4S2_9EURO</name>
<accession>A0A0G2I4S2</accession>
<comment type="caution">
    <text evidence="2">The sequence shown here is derived from an EMBL/GenBank/DDBJ whole genome shotgun (WGS) entry which is preliminary data.</text>
</comment>
<evidence type="ECO:0000313" key="2">
    <source>
        <dbReference type="EMBL" id="KKZ65428.1"/>
    </source>
</evidence>
<gene>
    <name evidence="2" type="ORF">EMCG_08740</name>
</gene>
<proteinExistence type="predicted"/>
<dbReference type="VEuPathDB" id="FungiDB:EMCG_08740"/>
<reference evidence="3" key="1">
    <citation type="journal article" date="2015" name="PLoS Genet.">
        <title>The dynamic genome and transcriptome of the human fungal pathogen Blastomyces and close relative Emmonsia.</title>
        <authorList>
            <person name="Munoz J.F."/>
            <person name="Gauthier G.M."/>
            <person name="Desjardins C.A."/>
            <person name="Gallo J.E."/>
            <person name="Holder J."/>
            <person name="Sullivan T.D."/>
            <person name="Marty A.J."/>
            <person name="Carmen J.C."/>
            <person name="Chen Z."/>
            <person name="Ding L."/>
            <person name="Gujja S."/>
            <person name="Magrini V."/>
            <person name="Misas E."/>
            <person name="Mitreva M."/>
            <person name="Priest M."/>
            <person name="Saif S."/>
            <person name="Whiston E.A."/>
            <person name="Young S."/>
            <person name="Zeng Q."/>
            <person name="Goldman W.E."/>
            <person name="Mardis E.R."/>
            <person name="Taylor J.W."/>
            <person name="McEwen J.G."/>
            <person name="Clay O.K."/>
            <person name="Klein B.S."/>
            <person name="Cuomo C.A."/>
        </authorList>
    </citation>
    <scope>NUCLEOTIDE SEQUENCE [LARGE SCALE GENOMIC DNA]</scope>
    <source>
        <strain evidence="3">UAMH 3008</strain>
    </source>
</reference>
<dbReference type="Proteomes" id="UP000034164">
    <property type="component" value="Unassembled WGS sequence"/>
</dbReference>
<protein>
    <submittedName>
        <fullName evidence="2">Uncharacterized protein</fullName>
    </submittedName>
</protein>